<feature type="transmembrane region" description="Helical" evidence="8">
    <location>
        <begin position="304"/>
        <end position="322"/>
    </location>
</feature>
<feature type="transmembrane region" description="Helical" evidence="8">
    <location>
        <begin position="334"/>
        <end position="352"/>
    </location>
</feature>
<feature type="domain" description="Glycosyltransferase RgtA/B/C/D-like" evidence="9">
    <location>
        <begin position="41"/>
        <end position="201"/>
    </location>
</feature>
<name>A0A6S7EZX4_9BURK</name>
<dbReference type="AlphaFoldDB" id="A0A6S7EZX4"/>
<evidence type="ECO:0000256" key="4">
    <source>
        <dbReference type="ARBA" id="ARBA00022679"/>
    </source>
</evidence>
<reference evidence="10 11" key="1">
    <citation type="submission" date="2020-04" db="EMBL/GenBank/DDBJ databases">
        <authorList>
            <person name="De Canck E."/>
        </authorList>
    </citation>
    <scope>NUCLEOTIDE SEQUENCE [LARGE SCALE GENOMIC DNA]</scope>
    <source>
        <strain evidence="10 11">LMG 6000</strain>
    </source>
</reference>
<evidence type="ECO:0000256" key="1">
    <source>
        <dbReference type="ARBA" id="ARBA00004651"/>
    </source>
</evidence>
<dbReference type="Pfam" id="PF13231">
    <property type="entry name" value="PMT_2"/>
    <property type="match status" value="1"/>
</dbReference>
<dbReference type="PANTHER" id="PTHR33908">
    <property type="entry name" value="MANNOSYLTRANSFERASE YKCB-RELATED"/>
    <property type="match status" value="1"/>
</dbReference>
<evidence type="ECO:0000256" key="8">
    <source>
        <dbReference type="SAM" id="Phobius"/>
    </source>
</evidence>
<keyword evidence="3" id="KW-0328">Glycosyltransferase</keyword>
<dbReference type="Proteomes" id="UP000494183">
    <property type="component" value="Unassembled WGS sequence"/>
</dbReference>
<evidence type="ECO:0000259" key="9">
    <source>
        <dbReference type="Pfam" id="PF13231"/>
    </source>
</evidence>
<comment type="subcellular location">
    <subcellularLocation>
        <location evidence="1">Cell membrane</location>
        <topology evidence="1">Multi-pass membrane protein</topology>
    </subcellularLocation>
</comment>
<dbReference type="GO" id="GO:0005886">
    <property type="term" value="C:plasma membrane"/>
    <property type="evidence" value="ECO:0007669"/>
    <property type="project" value="UniProtKB-SubCell"/>
</dbReference>
<evidence type="ECO:0000256" key="5">
    <source>
        <dbReference type="ARBA" id="ARBA00022692"/>
    </source>
</evidence>
<feature type="transmembrane region" description="Helical" evidence="8">
    <location>
        <begin position="278"/>
        <end position="298"/>
    </location>
</feature>
<evidence type="ECO:0000313" key="11">
    <source>
        <dbReference type="Proteomes" id="UP000494183"/>
    </source>
</evidence>
<feature type="transmembrane region" description="Helical" evidence="8">
    <location>
        <begin position="139"/>
        <end position="170"/>
    </location>
</feature>
<dbReference type="PANTHER" id="PTHR33908:SF11">
    <property type="entry name" value="MEMBRANE PROTEIN"/>
    <property type="match status" value="1"/>
</dbReference>
<evidence type="ECO:0000256" key="6">
    <source>
        <dbReference type="ARBA" id="ARBA00022989"/>
    </source>
</evidence>
<accession>A0A6S7EZX4</accession>
<feature type="transmembrane region" description="Helical" evidence="8">
    <location>
        <begin position="116"/>
        <end position="133"/>
    </location>
</feature>
<evidence type="ECO:0000256" key="7">
    <source>
        <dbReference type="ARBA" id="ARBA00023136"/>
    </source>
</evidence>
<keyword evidence="6 8" id="KW-1133">Transmembrane helix</keyword>
<keyword evidence="7 8" id="KW-0472">Membrane</keyword>
<keyword evidence="11" id="KW-1185">Reference proteome</keyword>
<feature type="transmembrane region" description="Helical" evidence="8">
    <location>
        <begin position="59"/>
        <end position="83"/>
    </location>
</feature>
<evidence type="ECO:0000313" key="10">
    <source>
        <dbReference type="EMBL" id="CAB3930979.1"/>
    </source>
</evidence>
<protein>
    <recommendedName>
        <fullName evidence="9">Glycosyltransferase RgtA/B/C/D-like domain-containing protein</fullName>
    </recommendedName>
</protein>
<dbReference type="EMBL" id="CADILH010000003">
    <property type="protein sequence ID" value="CAB3930979.1"/>
    <property type="molecule type" value="Genomic_DNA"/>
</dbReference>
<dbReference type="InterPro" id="IPR038731">
    <property type="entry name" value="RgtA/B/C-like"/>
</dbReference>
<keyword evidence="4" id="KW-0808">Transferase</keyword>
<gene>
    <name evidence="10" type="ORF">LMG6000_01921</name>
</gene>
<feature type="transmembrane region" description="Helical" evidence="8">
    <location>
        <begin position="182"/>
        <end position="204"/>
    </location>
</feature>
<organism evidence="10 11">
    <name type="scientific">Achromobacter insolitus</name>
    <dbReference type="NCBI Taxonomy" id="217204"/>
    <lineage>
        <taxon>Bacteria</taxon>
        <taxon>Pseudomonadati</taxon>
        <taxon>Pseudomonadota</taxon>
        <taxon>Betaproteobacteria</taxon>
        <taxon>Burkholderiales</taxon>
        <taxon>Alcaligenaceae</taxon>
        <taxon>Achromobacter</taxon>
    </lineage>
</organism>
<dbReference type="GO" id="GO:0016763">
    <property type="term" value="F:pentosyltransferase activity"/>
    <property type="evidence" value="ECO:0007669"/>
    <property type="project" value="TreeGrafter"/>
</dbReference>
<dbReference type="InterPro" id="IPR050297">
    <property type="entry name" value="LipidA_mod_glycosyltrf_83"/>
</dbReference>
<proteinExistence type="predicted"/>
<evidence type="ECO:0000256" key="3">
    <source>
        <dbReference type="ARBA" id="ARBA00022676"/>
    </source>
</evidence>
<sequence>MGMAVFALAWLLLLDRAALAPPTDNIEQLTWVRSLEWGYYKHPPLPTWLLWPAVRLLGWSAWTSYLLGALCTLGAFALLWRWLRAMRGSGYARVALLAGLCITFYNGRLHFYNHEIVLIPLAVGCAAACWKAWTTRRMGWWILVGACLGLGALSKYQSAVAGAAVLVFWVCQRGWRDPTHRFGLQIAALTALAVFAPHLCWLAYNDFEPLHYAMSSSLAAGLPLGGRGAEVGRWWADQLLNRALPAWVLLGILWWQMRRRDGAPTVAAEPRPCAAGRAILLSFGFTPLAFVSAMTLVGGSHIQLHWGTPYLLFVVPAMMELARAGAWERVRPRDAVLAFLLLQGLLMARVWLMSPGGAGLARKAADWRYFDSRALAEVLHERAKASLGGPVRLVSGPPAEAGALALRLPEQPLVLIDGQLRFSPWVPAGLAKACGVLELELNGRAPGFVALGREFPGLHWRATPPTARCDESFATSGP</sequence>
<keyword evidence="5 8" id="KW-0812">Transmembrane</keyword>
<evidence type="ECO:0000256" key="2">
    <source>
        <dbReference type="ARBA" id="ARBA00022475"/>
    </source>
</evidence>
<keyword evidence="2" id="KW-1003">Cell membrane</keyword>
<dbReference type="GO" id="GO:0009103">
    <property type="term" value="P:lipopolysaccharide biosynthetic process"/>
    <property type="evidence" value="ECO:0007669"/>
    <property type="project" value="UniProtKB-ARBA"/>
</dbReference>